<organism evidence="5">
    <name type="scientific">Paenibacillus sp. BIHB 4019</name>
    <dbReference type="NCBI Taxonomy" id="1870819"/>
    <lineage>
        <taxon>Bacteria</taxon>
        <taxon>Bacillati</taxon>
        <taxon>Bacillota</taxon>
        <taxon>Bacilli</taxon>
        <taxon>Bacillales</taxon>
        <taxon>Paenibacillaceae</taxon>
        <taxon>Paenibacillus</taxon>
    </lineage>
</organism>
<evidence type="ECO:0000256" key="3">
    <source>
        <dbReference type="ARBA" id="ARBA00022840"/>
    </source>
</evidence>
<feature type="domain" description="ABC transporter" evidence="4">
    <location>
        <begin position="1"/>
        <end position="234"/>
    </location>
</feature>
<dbReference type="GO" id="GO:0016887">
    <property type="term" value="F:ATP hydrolysis activity"/>
    <property type="evidence" value="ECO:0007669"/>
    <property type="project" value="InterPro"/>
</dbReference>
<evidence type="ECO:0000256" key="2">
    <source>
        <dbReference type="ARBA" id="ARBA00022741"/>
    </source>
</evidence>
<reference evidence="5" key="1">
    <citation type="submission" date="2016-08" db="EMBL/GenBank/DDBJ databases">
        <title>Complete Genome Seqeunce of Paenibacillus sp. BIHB 4019 from tea rhizoplane.</title>
        <authorList>
            <person name="Thakur R."/>
            <person name="Swarnkar M.K."/>
            <person name="Gulati A."/>
        </authorList>
    </citation>
    <scope>NUCLEOTIDE SEQUENCE [LARGE SCALE GENOMIC DNA]</scope>
    <source>
        <strain evidence="5">BIHB4019</strain>
    </source>
</reference>
<name>A0A1B2DJP3_9BACL</name>
<dbReference type="Gene3D" id="3.40.50.300">
    <property type="entry name" value="P-loop containing nucleotide triphosphate hydrolases"/>
    <property type="match status" value="1"/>
</dbReference>
<dbReference type="EMBL" id="CP016808">
    <property type="protein sequence ID" value="ANY67916.1"/>
    <property type="molecule type" value="Genomic_DNA"/>
</dbReference>
<dbReference type="PANTHER" id="PTHR42788:SF19">
    <property type="entry name" value="ALIPHATIC SULFONATES IMPORT ATP-BINDING PROTEIN SSUB 2"/>
    <property type="match status" value="1"/>
</dbReference>
<dbReference type="InterPro" id="IPR003593">
    <property type="entry name" value="AAA+_ATPase"/>
</dbReference>
<dbReference type="Pfam" id="PF00005">
    <property type="entry name" value="ABC_tran"/>
    <property type="match status" value="1"/>
</dbReference>
<dbReference type="PANTHER" id="PTHR42788">
    <property type="entry name" value="TAURINE IMPORT ATP-BINDING PROTEIN-RELATED"/>
    <property type="match status" value="1"/>
</dbReference>
<protein>
    <recommendedName>
        <fullName evidence="4">ABC transporter domain-containing protein</fullName>
    </recommendedName>
</protein>
<evidence type="ECO:0000256" key="1">
    <source>
        <dbReference type="ARBA" id="ARBA00022448"/>
    </source>
</evidence>
<keyword evidence="3" id="KW-0067">ATP-binding</keyword>
<dbReference type="RefSeq" id="WP_099519091.1">
    <property type="nucleotide sequence ID" value="NZ_CP016808.1"/>
</dbReference>
<dbReference type="PROSITE" id="PS50893">
    <property type="entry name" value="ABC_TRANSPORTER_2"/>
    <property type="match status" value="1"/>
</dbReference>
<dbReference type="InterPro" id="IPR050166">
    <property type="entry name" value="ABC_transporter_ATP-bind"/>
</dbReference>
<dbReference type="InterPro" id="IPR003439">
    <property type="entry name" value="ABC_transporter-like_ATP-bd"/>
</dbReference>
<keyword evidence="1" id="KW-0813">Transport</keyword>
<dbReference type="InterPro" id="IPR017871">
    <property type="entry name" value="ABC_transporter-like_CS"/>
</dbReference>
<evidence type="ECO:0000313" key="5">
    <source>
        <dbReference type="EMBL" id="ANY67916.1"/>
    </source>
</evidence>
<dbReference type="InterPro" id="IPR027417">
    <property type="entry name" value="P-loop_NTPase"/>
</dbReference>
<dbReference type="SMART" id="SM00382">
    <property type="entry name" value="AAA"/>
    <property type="match status" value="1"/>
</dbReference>
<dbReference type="PROSITE" id="PS00211">
    <property type="entry name" value="ABC_TRANSPORTER_1"/>
    <property type="match status" value="1"/>
</dbReference>
<dbReference type="AlphaFoldDB" id="A0A1B2DJP3"/>
<gene>
    <name evidence="5" type="ORF">BBD42_16630</name>
</gene>
<evidence type="ECO:0000259" key="4">
    <source>
        <dbReference type="PROSITE" id="PS50893"/>
    </source>
</evidence>
<sequence length="263" mass="28689">MQFDNIKLTFGGKTVFQDFSLPLGEGKITCLMGASGIGKTSLLRCAAGLEKPEQGQVIRDSSSISNSSINKHRISCVFQEPRLLPGKTVLENVLWVLAPNSAKPAKNSCTRDKVMELLREAGLAAAIHHYPHQLSGGMRQRVSLVRAFAASPDLLLMDEPFQSLDPAARLNMQQLLLKLWEKDKPTVLLVTHDCDEALRLGSRIVLLAGSPASIALDIHEAQHLIQASKKYQTSIMRPAETSLGSAFNEADQKLLKQLIGAEA</sequence>
<proteinExistence type="predicted"/>
<keyword evidence="2" id="KW-0547">Nucleotide-binding</keyword>
<dbReference type="SUPFAM" id="SSF52540">
    <property type="entry name" value="P-loop containing nucleoside triphosphate hydrolases"/>
    <property type="match status" value="1"/>
</dbReference>
<dbReference type="GO" id="GO:0005524">
    <property type="term" value="F:ATP binding"/>
    <property type="evidence" value="ECO:0007669"/>
    <property type="project" value="UniProtKB-KW"/>
</dbReference>
<accession>A0A1B2DJP3</accession>